<dbReference type="PANTHER" id="PTHR30532:SF24">
    <property type="entry name" value="FERRIC ENTEROBACTIN-BINDING PERIPLASMIC PROTEIN FEPB"/>
    <property type="match status" value="1"/>
</dbReference>
<dbReference type="InterPro" id="IPR051313">
    <property type="entry name" value="Bact_iron-sidero_bind"/>
</dbReference>
<gene>
    <name evidence="6" type="ORF">B8X04_02700</name>
</gene>
<dbReference type="PROSITE" id="PS50983">
    <property type="entry name" value="FE_B12_PBP"/>
    <property type="match status" value="1"/>
</dbReference>
<comment type="caution">
    <text evidence="6">The sequence shown here is derived from an EMBL/GenBank/DDBJ whole genome shotgun (WGS) entry which is preliminary data.</text>
</comment>
<name>A0A269ZGD1_9MICO</name>
<sequence>MRTRTGSGSRSPTISSAVRTTWKRFTDRRYTSLVKFTSPLPITALSAAAVIGLGGCSVLPSSAGAADGPFPQTIDSPYGTTTIEDAPTKIAVASPTDLDIALALGAEPVIAPTAGGDDEFSPWVQSALEDSGAEAPQTYDGTDGPDIAAITKAEPDVILATGLEDAGDHFDDLSEIAPVVAAAPDATWTDRTAAVATALDAADEAKQVVGDITAETEDIAGRHLEFEDTTYTVADVQKSSIDYLSYDGSDDSFFSGLGLLPASAASSYSAEEHSVKKAKVDDLDADVLLIHFPDTGKGLLDESDLADPFYREVKVIRGKHYAVLSEDEFAALTNLSPLSYPWLLDELPDAIGKAEQGEA</sequence>
<comment type="similarity">
    <text evidence="2">Belongs to the bacterial solute-binding protein 8 family.</text>
</comment>
<evidence type="ECO:0000313" key="7">
    <source>
        <dbReference type="Proteomes" id="UP000216867"/>
    </source>
</evidence>
<keyword evidence="4" id="KW-0732">Signal</keyword>
<evidence type="ECO:0000313" key="6">
    <source>
        <dbReference type="EMBL" id="PAK96833.1"/>
    </source>
</evidence>
<dbReference type="Gene3D" id="3.40.50.1980">
    <property type="entry name" value="Nitrogenase molybdenum iron protein domain"/>
    <property type="match status" value="2"/>
</dbReference>
<evidence type="ECO:0000256" key="3">
    <source>
        <dbReference type="ARBA" id="ARBA00022448"/>
    </source>
</evidence>
<dbReference type="GO" id="GO:1901678">
    <property type="term" value="P:iron coordination entity transport"/>
    <property type="evidence" value="ECO:0007669"/>
    <property type="project" value="UniProtKB-ARBA"/>
</dbReference>
<dbReference type="AlphaFoldDB" id="A0A269ZGD1"/>
<comment type="subcellular location">
    <subcellularLocation>
        <location evidence="1">Cell envelope</location>
    </subcellularLocation>
</comment>
<evidence type="ECO:0000256" key="4">
    <source>
        <dbReference type="ARBA" id="ARBA00022729"/>
    </source>
</evidence>
<protein>
    <recommendedName>
        <fullName evidence="5">Fe/B12 periplasmic-binding domain-containing protein</fullName>
    </recommendedName>
</protein>
<dbReference type="Pfam" id="PF01497">
    <property type="entry name" value="Peripla_BP_2"/>
    <property type="match status" value="1"/>
</dbReference>
<dbReference type="Proteomes" id="UP000216867">
    <property type="component" value="Unassembled WGS sequence"/>
</dbReference>
<evidence type="ECO:0000259" key="5">
    <source>
        <dbReference type="PROSITE" id="PS50983"/>
    </source>
</evidence>
<dbReference type="GO" id="GO:0030288">
    <property type="term" value="C:outer membrane-bounded periplasmic space"/>
    <property type="evidence" value="ECO:0007669"/>
    <property type="project" value="TreeGrafter"/>
</dbReference>
<organism evidence="6 7">
    <name type="scientific">Brevibacterium casei</name>
    <dbReference type="NCBI Taxonomy" id="33889"/>
    <lineage>
        <taxon>Bacteria</taxon>
        <taxon>Bacillati</taxon>
        <taxon>Actinomycetota</taxon>
        <taxon>Actinomycetes</taxon>
        <taxon>Micrococcales</taxon>
        <taxon>Brevibacteriaceae</taxon>
        <taxon>Brevibacterium</taxon>
    </lineage>
</organism>
<keyword evidence="3" id="KW-0813">Transport</keyword>
<evidence type="ECO:0000256" key="2">
    <source>
        <dbReference type="ARBA" id="ARBA00008814"/>
    </source>
</evidence>
<dbReference type="EMBL" id="NCWY01000002">
    <property type="protein sequence ID" value="PAK96833.1"/>
    <property type="molecule type" value="Genomic_DNA"/>
</dbReference>
<feature type="domain" description="Fe/B12 periplasmic-binding" evidence="5">
    <location>
        <begin position="89"/>
        <end position="355"/>
    </location>
</feature>
<reference evidence="6 7" key="1">
    <citation type="submission" date="2017-04" db="EMBL/GenBank/DDBJ databases">
        <title>Kefir bacterial isolates.</title>
        <authorList>
            <person name="Kim Y."/>
            <person name="Blasche S."/>
            <person name="Patil K.R."/>
        </authorList>
    </citation>
    <scope>NUCLEOTIDE SEQUENCE [LARGE SCALE GENOMIC DNA]</scope>
    <source>
        <strain evidence="6 7">OG2</strain>
    </source>
</reference>
<dbReference type="PANTHER" id="PTHR30532">
    <property type="entry name" value="IRON III DICITRATE-BINDING PERIPLASMIC PROTEIN"/>
    <property type="match status" value="1"/>
</dbReference>
<accession>A0A269ZGD1</accession>
<proteinExistence type="inferred from homology"/>
<dbReference type="SUPFAM" id="SSF53807">
    <property type="entry name" value="Helical backbone' metal receptor"/>
    <property type="match status" value="1"/>
</dbReference>
<dbReference type="InterPro" id="IPR002491">
    <property type="entry name" value="ABC_transptr_periplasmic_BD"/>
</dbReference>
<evidence type="ECO:0000256" key="1">
    <source>
        <dbReference type="ARBA" id="ARBA00004196"/>
    </source>
</evidence>